<evidence type="ECO:0000313" key="4">
    <source>
        <dbReference type="EMBL" id="SHK51422.1"/>
    </source>
</evidence>
<dbReference type="RefSeq" id="WP_073303405.1">
    <property type="nucleotide sequence ID" value="NZ_FRAW01000008.1"/>
</dbReference>
<accession>A0A1M6T347</accession>
<keyword evidence="1 4" id="KW-0436">Ligase</keyword>
<keyword evidence="2" id="KW-0547">Nucleotide-binding</keyword>
<dbReference type="Pfam" id="PF14401">
    <property type="entry name" value="RLAN"/>
    <property type="match status" value="1"/>
</dbReference>
<dbReference type="Proteomes" id="UP000184275">
    <property type="component" value="Unassembled WGS sequence"/>
</dbReference>
<protein>
    <submittedName>
        <fullName evidence="4">Glutathione synthase/RimK-type ligase, ATP-grasp superfamily</fullName>
    </submittedName>
</protein>
<dbReference type="GO" id="GO:0008716">
    <property type="term" value="F:D-alanine-D-alanine ligase activity"/>
    <property type="evidence" value="ECO:0007669"/>
    <property type="project" value="InterPro"/>
</dbReference>
<dbReference type="InterPro" id="IPR011095">
    <property type="entry name" value="Dala_Dala_lig_C"/>
</dbReference>
<dbReference type="Gene3D" id="3.30.470.20">
    <property type="entry name" value="ATP-grasp fold, B domain"/>
    <property type="match status" value="1"/>
</dbReference>
<dbReference type="SUPFAM" id="SSF56059">
    <property type="entry name" value="Glutathione synthetase ATP-binding domain-like"/>
    <property type="match status" value="1"/>
</dbReference>
<dbReference type="PANTHER" id="PTHR21621">
    <property type="entry name" value="RIBOSOMAL PROTEIN S6 MODIFICATION PROTEIN"/>
    <property type="match status" value="1"/>
</dbReference>
<proteinExistence type="predicted"/>
<dbReference type="GO" id="GO:0046872">
    <property type="term" value="F:metal ion binding"/>
    <property type="evidence" value="ECO:0007669"/>
    <property type="project" value="InterPro"/>
</dbReference>
<reference evidence="5" key="1">
    <citation type="submission" date="2016-11" db="EMBL/GenBank/DDBJ databases">
        <authorList>
            <person name="Varghese N."/>
            <person name="Submissions S."/>
        </authorList>
    </citation>
    <scope>NUCLEOTIDE SEQUENCE [LARGE SCALE GENOMIC DNA]</scope>
    <source>
        <strain evidence="5">UWOS</strain>
    </source>
</reference>
<evidence type="ECO:0000313" key="5">
    <source>
        <dbReference type="Proteomes" id="UP000184275"/>
    </source>
</evidence>
<name>A0A1M6T347_9BACT</name>
<dbReference type="PROSITE" id="PS50975">
    <property type="entry name" value="ATP_GRASP"/>
    <property type="match status" value="1"/>
</dbReference>
<dbReference type="GO" id="GO:0018169">
    <property type="term" value="F:ribosomal S6-glutamic acid ligase activity"/>
    <property type="evidence" value="ECO:0007669"/>
    <property type="project" value="TreeGrafter"/>
</dbReference>
<keyword evidence="2" id="KW-0067">ATP-binding</keyword>
<dbReference type="GO" id="GO:0005524">
    <property type="term" value="F:ATP binding"/>
    <property type="evidence" value="ECO:0007669"/>
    <property type="project" value="UniProtKB-UniRule"/>
</dbReference>
<dbReference type="InterPro" id="IPR025839">
    <property type="entry name" value="RLAN_dom"/>
</dbReference>
<dbReference type="Gene3D" id="3.40.50.20">
    <property type="match status" value="1"/>
</dbReference>
<evidence type="ECO:0000256" key="1">
    <source>
        <dbReference type="ARBA" id="ARBA00022598"/>
    </source>
</evidence>
<evidence type="ECO:0000256" key="2">
    <source>
        <dbReference type="PROSITE-ProRule" id="PRU00409"/>
    </source>
</evidence>
<dbReference type="GO" id="GO:0005737">
    <property type="term" value="C:cytoplasm"/>
    <property type="evidence" value="ECO:0007669"/>
    <property type="project" value="TreeGrafter"/>
</dbReference>
<dbReference type="PANTHER" id="PTHR21621:SF0">
    <property type="entry name" value="BETA-CITRYLGLUTAMATE SYNTHASE B-RELATED"/>
    <property type="match status" value="1"/>
</dbReference>
<dbReference type="EMBL" id="FRAW01000008">
    <property type="protein sequence ID" value="SHK51422.1"/>
    <property type="molecule type" value="Genomic_DNA"/>
</dbReference>
<evidence type="ECO:0000259" key="3">
    <source>
        <dbReference type="PROSITE" id="PS50975"/>
    </source>
</evidence>
<sequence>MKKIIVVNNPKNWKLHVPEVEIVSAKDYLTNTNYTKMRNLRVFNLCKDYSYQSKGYYVSLLAEARGHKVIPNVKSIRDFRAPAVVKNITDEIDDLIQKSLKKLSGTEFSLSIYFGQNVSPQYLELSQELYRLFQAPLLRAHFVFKQKWFIQSIRPICVNEIPDSHLAMVDQFAKEYFDKSHFGAAHTDEYLYDLAILVNPEEEEPPSNPKAIQKFINAAEKTGFRVELITKKDYHRVGEFDALFIRETTNVNHHTYAFARRAQSEGIAVIDDPDSILRCSNKVYLQELMTVGKIPAPHTLIAHSENRKELSKEIGFPMILKAPDSSFSMGVVKVKDEKELQEQLDKMFEGSDLIIAQEFTPTDFDWRIGILDGRPFYACRYYMAKNHWQIYNWNSQNKDDVCGLYDCVPLDEVPHGIIKAALRVAALIGNGLYGVDLKEVNGKPMVIEVNDNPSIDDGVEDQLGGEKLYLTVMHSLRRRIEERLNLAQQRLLQHHGIDSYIL</sequence>
<feature type="domain" description="ATP-grasp" evidence="3">
    <location>
        <begin position="286"/>
        <end position="477"/>
    </location>
</feature>
<dbReference type="GO" id="GO:0009432">
    <property type="term" value="P:SOS response"/>
    <property type="evidence" value="ECO:0007669"/>
    <property type="project" value="TreeGrafter"/>
</dbReference>
<gene>
    <name evidence="4" type="ORF">SAMN05720469_10861</name>
</gene>
<dbReference type="InterPro" id="IPR011761">
    <property type="entry name" value="ATP-grasp"/>
</dbReference>
<dbReference type="InterPro" id="IPR013815">
    <property type="entry name" value="ATP_grasp_subdomain_1"/>
</dbReference>
<dbReference type="Pfam" id="PF07478">
    <property type="entry name" value="Dala_Dala_lig_C"/>
    <property type="match status" value="1"/>
</dbReference>
<keyword evidence="5" id="KW-1185">Reference proteome</keyword>
<organism evidence="4 5">
    <name type="scientific">Fibrobacter intestinalis</name>
    <dbReference type="NCBI Taxonomy" id="28122"/>
    <lineage>
        <taxon>Bacteria</taxon>
        <taxon>Pseudomonadati</taxon>
        <taxon>Fibrobacterota</taxon>
        <taxon>Fibrobacteria</taxon>
        <taxon>Fibrobacterales</taxon>
        <taxon>Fibrobacteraceae</taxon>
        <taxon>Fibrobacter</taxon>
    </lineage>
</organism>
<dbReference type="AlphaFoldDB" id="A0A1M6T347"/>
<dbReference type="Gene3D" id="3.30.1490.20">
    <property type="entry name" value="ATP-grasp fold, A domain"/>
    <property type="match status" value="1"/>
</dbReference>